<dbReference type="PANTHER" id="PTHR11010">
    <property type="entry name" value="PROTEASE S28 PRO-X CARBOXYPEPTIDASE-RELATED"/>
    <property type="match status" value="1"/>
</dbReference>
<gene>
    <name evidence="7" type="primary">LOC115232104</name>
</gene>
<comment type="similarity">
    <text evidence="1">Belongs to the peptidase S28 family.</text>
</comment>
<keyword evidence="5" id="KW-0325">Glycoprotein</keyword>
<accession>A0A7E6ELA8</accession>
<evidence type="ECO:0000313" key="7">
    <source>
        <dbReference type="RefSeq" id="XP_036356138.1"/>
    </source>
</evidence>
<dbReference type="KEGG" id="osn:115232104"/>
<keyword evidence="3" id="KW-0732">Signal</keyword>
<keyword evidence="2" id="KW-0645">Protease</keyword>
<dbReference type="InterPro" id="IPR029058">
    <property type="entry name" value="AB_hydrolase_fold"/>
</dbReference>
<dbReference type="Pfam" id="PF05577">
    <property type="entry name" value="Peptidase_S28"/>
    <property type="match status" value="1"/>
</dbReference>
<keyword evidence="6" id="KW-1185">Reference proteome</keyword>
<name>A0A7E6ELA8_9MOLL</name>
<dbReference type="PANTHER" id="PTHR11010:SF38">
    <property type="entry name" value="LYSOSOMAL PRO-X CARBOXYPEPTIDASE"/>
    <property type="match status" value="1"/>
</dbReference>
<protein>
    <submittedName>
        <fullName evidence="7">Lysosomal Pro-X carboxypeptidase-like</fullName>
    </submittedName>
</protein>
<dbReference type="Gene3D" id="1.20.120.980">
    <property type="entry name" value="Serine carboxypeptidase S28, SKS domain"/>
    <property type="match status" value="1"/>
</dbReference>
<dbReference type="SUPFAM" id="SSF53474">
    <property type="entry name" value="alpha/beta-Hydrolases"/>
    <property type="match status" value="1"/>
</dbReference>
<evidence type="ECO:0000256" key="5">
    <source>
        <dbReference type="ARBA" id="ARBA00023180"/>
    </source>
</evidence>
<dbReference type="Gene3D" id="3.40.50.1820">
    <property type="entry name" value="alpha/beta hydrolase"/>
    <property type="match status" value="1"/>
</dbReference>
<evidence type="ECO:0000256" key="4">
    <source>
        <dbReference type="ARBA" id="ARBA00022801"/>
    </source>
</evidence>
<proteinExistence type="inferred from homology"/>
<dbReference type="GO" id="GO:0006508">
    <property type="term" value="P:proteolysis"/>
    <property type="evidence" value="ECO:0007669"/>
    <property type="project" value="UniProtKB-KW"/>
</dbReference>
<dbReference type="Proteomes" id="UP000515154">
    <property type="component" value="Unplaced"/>
</dbReference>
<organism evidence="6 7">
    <name type="scientific">Octopus sinensis</name>
    <name type="common">East Asian common octopus</name>
    <dbReference type="NCBI Taxonomy" id="2607531"/>
    <lineage>
        <taxon>Eukaryota</taxon>
        <taxon>Metazoa</taxon>
        <taxon>Spiralia</taxon>
        <taxon>Lophotrochozoa</taxon>
        <taxon>Mollusca</taxon>
        <taxon>Cephalopoda</taxon>
        <taxon>Coleoidea</taxon>
        <taxon>Octopodiformes</taxon>
        <taxon>Octopoda</taxon>
        <taxon>Incirrata</taxon>
        <taxon>Octopodidae</taxon>
        <taxon>Octopus</taxon>
    </lineage>
</organism>
<evidence type="ECO:0000256" key="1">
    <source>
        <dbReference type="ARBA" id="ARBA00011079"/>
    </source>
</evidence>
<dbReference type="RefSeq" id="XP_036356138.1">
    <property type="nucleotide sequence ID" value="XM_036500245.1"/>
</dbReference>
<dbReference type="GO" id="GO:0070008">
    <property type="term" value="F:serine-type exopeptidase activity"/>
    <property type="evidence" value="ECO:0007669"/>
    <property type="project" value="InterPro"/>
</dbReference>
<evidence type="ECO:0000256" key="2">
    <source>
        <dbReference type="ARBA" id="ARBA00022670"/>
    </source>
</evidence>
<dbReference type="AlphaFoldDB" id="A0A7E6ELA8"/>
<evidence type="ECO:0000256" key="3">
    <source>
        <dbReference type="ARBA" id="ARBA00022729"/>
    </source>
</evidence>
<dbReference type="InterPro" id="IPR008758">
    <property type="entry name" value="Peptidase_S28"/>
</dbReference>
<dbReference type="GO" id="GO:0008239">
    <property type="term" value="F:dipeptidyl-peptidase activity"/>
    <property type="evidence" value="ECO:0007669"/>
    <property type="project" value="TreeGrafter"/>
</dbReference>
<dbReference type="InterPro" id="IPR042269">
    <property type="entry name" value="Ser_carbopepase_S28_SKS"/>
</dbReference>
<sequence>MPELIRATLGLHFKPSDHNRQSVTLFVFSISSLLPEEDIHIKITLKEPKNTLKAEKDYKIGWFETFVSPHTFTCQVDHYNFNNNDKFEIKYLYSDQFYTKDGPGFIWEIASLFGAYVLFGEHRYYGESIPYKNGQNNISFEYLTAEQAMLDYVSLIDYLFPPKTKVIVFGGSYGGMLAAWMRMKYPAYITGALASSAPILMFEGYSDCGSPFVTITKNFRTEGPNSPENIKTLWNILNDHNTKYLDWLWNELNLCNQNERNIELLIQNITNLFFAASMVNYPSPSTLLVPLPAYPLRVTPRSHCQAISQYFNGKGMSEEELVRALALSLNLYFNNTGTRVLCFDFTDTYGSVDLLPWGYQMDLYMCSREGVDNMFPPMEYNSSRVNKECSELYGVTPRRGFIPLETNVRDLSSFTNIIFSNGDMDPWSGGGFYRQDNEGIHVVVIEGGAHHVDLRESSDNDPPSVVLARRREIEIIQGWLN</sequence>
<reference evidence="7" key="1">
    <citation type="submission" date="2025-08" db="UniProtKB">
        <authorList>
            <consortium name="RefSeq"/>
        </authorList>
    </citation>
    <scope>IDENTIFICATION</scope>
</reference>
<keyword evidence="4" id="KW-0378">Hydrolase</keyword>
<evidence type="ECO:0000313" key="6">
    <source>
        <dbReference type="Proteomes" id="UP000515154"/>
    </source>
</evidence>